<evidence type="ECO:0008006" key="2">
    <source>
        <dbReference type="Google" id="ProtNLM"/>
    </source>
</evidence>
<organism evidence="1">
    <name type="scientific">marine sediment metagenome</name>
    <dbReference type="NCBI Taxonomy" id="412755"/>
    <lineage>
        <taxon>unclassified sequences</taxon>
        <taxon>metagenomes</taxon>
        <taxon>ecological metagenomes</taxon>
    </lineage>
</organism>
<dbReference type="GO" id="GO:0008270">
    <property type="term" value="F:zinc ion binding"/>
    <property type="evidence" value="ECO:0007669"/>
    <property type="project" value="InterPro"/>
</dbReference>
<accession>X0U3Z6</accession>
<dbReference type="Gene3D" id="3.40.1360.10">
    <property type="match status" value="1"/>
</dbReference>
<protein>
    <recommendedName>
        <fullName evidence="2">Zinc finger CHC2-type domain-containing protein</fullName>
    </recommendedName>
</protein>
<dbReference type="InterPro" id="IPR036977">
    <property type="entry name" value="DNA_primase_Znf_CHC2"/>
</dbReference>
<dbReference type="SUPFAM" id="SSF57783">
    <property type="entry name" value="Zinc beta-ribbon"/>
    <property type="match status" value="1"/>
</dbReference>
<comment type="caution">
    <text evidence="1">The sequence shown here is derived from an EMBL/GenBank/DDBJ whole genome shotgun (WGS) entry which is preliminary data.</text>
</comment>
<dbReference type="AlphaFoldDB" id="X0U3Z6"/>
<dbReference type="EMBL" id="BARS01019819">
    <property type="protein sequence ID" value="GAF95117.1"/>
    <property type="molecule type" value="Genomic_DNA"/>
</dbReference>
<reference evidence="1" key="1">
    <citation type="journal article" date="2014" name="Front. Microbiol.">
        <title>High frequency of phylogenetically diverse reductive dehalogenase-homologous genes in deep subseafloor sedimentary metagenomes.</title>
        <authorList>
            <person name="Kawai M."/>
            <person name="Futagami T."/>
            <person name="Toyoda A."/>
            <person name="Takaki Y."/>
            <person name="Nishi S."/>
            <person name="Hori S."/>
            <person name="Arai W."/>
            <person name="Tsubouchi T."/>
            <person name="Morono Y."/>
            <person name="Uchiyama I."/>
            <person name="Ito T."/>
            <person name="Fujiyama A."/>
            <person name="Inagaki F."/>
            <person name="Takami H."/>
        </authorList>
    </citation>
    <scope>NUCLEOTIDE SEQUENCE</scope>
    <source>
        <strain evidence="1">Expedition CK06-06</strain>
    </source>
</reference>
<gene>
    <name evidence="1" type="ORF">S01H1_32052</name>
</gene>
<dbReference type="GO" id="GO:0003677">
    <property type="term" value="F:DNA binding"/>
    <property type="evidence" value="ECO:0007669"/>
    <property type="project" value="InterPro"/>
</dbReference>
<dbReference type="InterPro" id="IPR034154">
    <property type="entry name" value="TOPRIM_DnaG/twinkle"/>
</dbReference>
<sequence length="255" mass="28024">MRNHTPISDAVQAILSRLECVKAVGEGKWLARCPAHDDDNPSLSVSQGKDGRALVYCHAGCDTAEILRQIGLEPSAVFVLPKKGTTTNLADARRIVGYYDYRSADGRLLFQVVRYEPKGFRQRRPGGNGGWIWNLKAVPRVLYHLPELLAADPSAWVFIVEGEKDVENLRKIGLVATTNPGGKGKWKHLADDSALDGRRVAIIPDRDRAGGGMEHAQDVAARLHGKAAEARIVELPGDFKDVSDWLDVLDCRTPE</sequence>
<evidence type="ECO:0000313" key="1">
    <source>
        <dbReference type="EMBL" id="GAF95117.1"/>
    </source>
</evidence>
<dbReference type="CDD" id="cd01029">
    <property type="entry name" value="TOPRIM_primases"/>
    <property type="match status" value="1"/>
</dbReference>
<name>X0U3Z6_9ZZZZ</name>
<dbReference type="Gene3D" id="3.90.580.10">
    <property type="entry name" value="Zinc finger, CHC2-type domain"/>
    <property type="match status" value="1"/>
</dbReference>
<dbReference type="GO" id="GO:0006260">
    <property type="term" value="P:DNA replication"/>
    <property type="evidence" value="ECO:0007669"/>
    <property type="project" value="InterPro"/>
</dbReference>
<proteinExistence type="predicted"/>
<feature type="non-terminal residue" evidence="1">
    <location>
        <position position="255"/>
    </location>
</feature>